<comment type="caution">
    <text evidence="2">The sequence shown here is derived from an EMBL/GenBank/DDBJ whole genome shotgun (WGS) entry which is preliminary data.</text>
</comment>
<protein>
    <submittedName>
        <fullName evidence="2">Uncharacterized protein</fullName>
    </submittedName>
</protein>
<reference evidence="2" key="2">
    <citation type="journal article" date="2016" name="Fungal Biol.">
        <title>Ochratoxin A production by Penicillium thymicola.</title>
        <authorList>
            <person name="Nguyen H.D.T."/>
            <person name="McMullin D.R."/>
            <person name="Ponomareva E."/>
            <person name="Riley R."/>
            <person name="Pomraning K.R."/>
            <person name="Baker S.E."/>
            <person name="Seifert K.A."/>
        </authorList>
    </citation>
    <scope>NUCLEOTIDE SEQUENCE</scope>
    <source>
        <strain evidence="2">DAOM 180753</strain>
    </source>
</reference>
<dbReference type="Proteomes" id="UP001227192">
    <property type="component" value="Unassembled WGS sequence"/>
</dbReference>
<evidence type="ECO:0000256" key="1">
    <source>
        <dbReference type="SAM" id="MobiDB-lite"/>
    </source>
</evidence>
<feature type="compositionally biased region" description="Basic and acidic residues" evidence="1">
    <location>
        <begin position="243"/>
        <end position="255"/>
    </location>
</feature>
<feature type="compositionally biased region" description="Polar residues" evidence="1">
    <location>
        <begin position="231"/>
        <end position="242"/>
    </location>
</feature>
<feature type="region of interest" description="Disordered" evidence="1">
    <location>
        <begin position="41"/>
        <end position="62"/>
    </location>
</feature>
<evidence type="ECO:0000313" key="3">
    <source>
        <dbReference type="Proteomes" id="UP001227192"/>
    </source>
</evidence>
<dbReference type="AlphaFoldDB" id="A0AAI9T555"/>
<feature type="region of interest" description="Disordered" evidence="1">
    <location>
        <begin position="120"/>
        <end position="139"/>
    </location>
</feature>
<accession>A0AAI9T555</accession>
<feature type="compositionally biased region" description="Low complexity" evidence="1">
    <location>
        <begin position="256"/>
        <end position="267"/>
    </location>
</feature>
<evidence type="ECO:0000313" key="2">
    <source>
        <dbReference type="EMBL" id="KAJ9478551.1"/>
    </source>
</evidence>
<proteinExistence type="predicted"/>
<feature type="region of interest" description="Disordered" evidence="1">
    <location>
        <begin position="231"/>
        <end position="274"/>
    </location>
</feature>
<organism evidence="2 3">
    <name type="scientific">Penicillium thymicola</name>
    <dbReference type="NCBI Taxonomy" id="293382"/>
    <lineage>
        <taxon>Eukaryota</taxon>
        <taxon>Fungi</taxon>
        <taxon>Dikarya</taxon>
        <taxon>Ascomycota</taxon>
        <taxon>Pezizomycotina</taxon>
        <taxon>Eurotiomycetes</taxon>
        <taxon>Eurotiomycetidae</taxon>
        <taxon>Eurotiales</taxon>
        <taxon>Aspergillaceae</taxon>
        <taxon>Penicillium</taxon>
    </lineage>
</organism>
<reference evidence="2" key="1">
    <citation type="submission" date="2015-06" db="EMBL/GenBank/DDBJ databases">
        <authorList>
            <person name="Nguyen H."/>
        </authorList>
    </citation>
    <scope>NUCLEOTIDE SEQUENCE</scope>
    <source>
        <strain evidence="2">DAOM 180753</strain>
    </source>
</reference>
<dbReference type="EMBL" id="LACB01001648">
    <property type="protein sequence ID" value="KAJ9478551.1"/>
    <property type="molecule type" value="Genomic_DNA"/>
</dbReference>
<keyword evidence="3" id="KW-1185">Reference proteome</keyword>
<gene>
    <name evidence="2" type="ORF">VN97_g13187</name>
</gene>
<feature type="non-terminal residue" evidence="2">
    <location>
        <position position="320"/>
    </location>
</feature>
<sequence>MGSAEVYVADTLALIEILSDPANRAPLEAERALAEGWYRRSHGGNEAESSERPSIPDTPQPPFVHAPCDVQLQPLSTVFRGDCTEYGLVVLDISDLDSGVKYGIVGFPVRYMAEVSYHSEEGGWDPVEDPPPKKEPDIVPISPRPRVPLSIIRWLRKYCYWMRLKEDPSVLRLEDRPLVDAAALDYIWPPELENQARVENQGKASSQGVTSSISDCLLLAFKVPTRAKSASTSSPWRLTTSDEPPRDAHMDRAKDASSTTASRLTTSHEPPRNAHIDRAIDNLLILTQEPADLHLDKKTMGKFQKLAEFREQLRRRLEEV</sequence>
<name>A0AAI9T555_PENTH</name>